<dbReference type="PANTHER" id="PTHR18934">
    <property type="entry name" value="ATP-DEPENDENT RNA HELICASE"/>
    <property type="match status" value="1"/>
</dbReference>
<dbReference type="GO" id="GO:0005730">
    <property type="term" value="C:nucleolus"/>
    <property type="evidence" value="ECO:0007669"/>
    <property type="project" value="TreeGrafter"/>
</dbReference>
<dbReference type="InterPro" id="IPR011545">
    <property type="entry name" value="DEAD/DEAH_box_helicase_dom"/>
</dbReference>
<dbReference type="EMBL" id="GITU01005803">
    <property type="protein sequence ID" value="MBC1174506.1"/>
    <property type="molecule type" value="Transcribed_RNA"/>
</dbReference>
<evidence type="ECO:0000256" key="6">
    <source>
        <dbReference type="ARBA" id="ARBA00022840"/>
    </source>
</evidence>
<dbReference type="PROSITE" id="PS51192">
    <property type="entry name" value="HELICASE_ATP_BIND_1"/>
    <property type="match status" value="1"/>
</dbReference>
<comment type="catalytic activity">
    <reaction evidence="7">
        <text>ATP + H2O = ADP + phosphate + H(+)</text>
        <dbReference type="Rhea" id="RHEA:13065"/>
        <dbReference type="ChEBI" id="CHEBI:15377"/>
        <dbReference type="ChEBI" id="CHEBI:15378"/>
        <dbReference type="ChEBI" id="CHEBI:30616"/>
        <dbReference type="ChEBI" id="CHEBI:43474"/>
        <dbReference type="ChEBI" id="CHEBI:456216"/>
        <dbReference type="EC" id="3.6.4.13"/>
    </reaction>
</comment>
<evidence type="ECO:0000256" key="4">
    <source>
        <dbReference type="ARBA" id="ARBA00022801"/>
    </source>
</evidence>
<dbReference type="GO" id="GO:0000462">
    <property type="term" value="P:maturation of SSU-rRNA from tricistronic rRNA transcript (SSU-rRNA, 5.8S rRNA, LSU-rRNA)"/>
    <property type="evidence" value="ECO:0007669"/>
    <property type="project" value="TreeGrafter"/>
</dbReference>
<evidence type="ECO:0000313" key="11">
    <source>
        <dbReference type="EMBL" id="MBC1174506.1"/>
    </source>
</evidence>
<comment type="similarity">
    <text evidence="1">Belongs to the DEAD box helicase family. DEAH subfamily.</text>
</comment>
<evidence type="ECO:0000256" key="8">
    <source>
        <dbReference type="SAM" id="MobiDB-lite"/>
    </source>
</evidence>
<feature type="domain" description="Helicase C-terminal" evidence="10">
    <location>
        <begin position="571"/>
        <end position="748"/>
    </location>
</feature>
<reference evidence="11" key="1">
    <citation type="journal article" date="2020" name="BMC">
        <title>Leishmania infection induces a limited differential gene expression in the sand fly midgut.</title>
        <authorList>
            <person name="Coutinho-Abreu I.V."/>
            <person name="Serafim T.D."/>
            <person name="Meneses C."/>
            <person name="Kamhawi S."/>
            <person name="Oliveira F."/>
            <person name="Valenzuela J.G."/>
        </authorList>
    </citation>
    <scope>NUCLEOTIDE SEQUENCE</scope>
    <source>
        <strain evidence="11">Jacobina</strain>
        <tissue evidence="11">Midgut</tissue>
    </source>
</reference>
<name>A0A7G3AT94_LUTLO</name>
<dbReference type="Pfam" id="PF07717">
    <property type="entry name" value="OB_NTP_bind"/>
    <property type="match status" value="1"/>
</dbReference>
<dbReference type="Gene3D" id="1.20.120.1080">
    <property type="match status" value="1"/>
</dbReference>
<evidence type="ECO:0000256" key="5">
    <source>
        <dbReference type="ARBA" id="ARBA00022806"/>
    </source>
</evidence>
<evidence type="ECO:0000259" key="10">
    <source>
        <dbReference type="PROSITE" id="PS51194"/>
    </source>
</evidence>
<accession>A0A7G3AT94</accession>
<dbReference type="InterPro" id="IPR027417">
    <property type="entry name" value="P-loop_NTPase"/>
</dbReference>
<dbReference type="Pfam" id="PF00271">
    <property type="entry name" value="Helicase_C"/>
    <property type="match status" value="1"/>
</dbReference>
<keyword evidence="3" id="KW-0547">Nucleotide-binding</keyword>
<dbReference type="FunFam" id="3.40.50.300:FF:000637">
    <property type="entry name" value="ATP-dependent RNA helicase DHX37/DHR1"/>
    <property type="match status" value="1"/>
</dbReference>
<dbReference type="InterPro" id="IPR014001">
    <property type="entry name" value="Helicase_ATP-bd"/>
</dbReference>
<dbReference type="InterPro" id="IPR007502">
    <property type="entry name" value="Helicase-assoc_dom"/>
</dbReference>
<dbReference type="GO" id="GO:0005524">
    <property type="term" value="F:ATP binding"/>
    <property type="evidence" value="ECO:0007669"/>
    <property type="project" value="UniProtKB-KW"/>
</dbReference>
<dbReference type="CDD" id="cd17982">
    <property type="entry name" value="DEXHc_DHX37"/>
    <property type="match status" value="1"/>
</dbReference>
<feature type="domain" description="Helicase ATP-binding" evidence="9">
    <location>
        <begin position="288"/>
        <end position="454"/>
    </location>
</feature>
<keyword evidence="5 11" id="KW-0347">Helicase</keyword>
<dbReference type="InterPro" id="IPR011709">
    <property type="entry name" value="DEAD-box_helicase_OB_fold"/>
</dbReference>
<dbReference type="SMART" id="SM00847">
    <property type="entry name" value="HA2"/>
    <property type="match status" value="1"/>
</dbReference>
<dbReference type="InterPro" id="IPR002464">
    <property type="entry name" value="DNA/RNA_helicase_DEAH_CS"/>
</dbReference>
<dbReference type="SMART" id="SM00487">
    <property type="entry name" value="DEXDc"/>
    <property type="match status" value="1"/>
</dbReference>
<dbReference type="Pfam" id="PF23362">
    <property type="entry name" value="DHX37_C"/>
    <property type="match status" value="1"/>
</dbReference>
<dbReference type="PROSITE" id="PS51194">
    <property type="entry name" value="HELICASE_CTER"/>
    <property type="match status" value="1"/>
</dbReference>
<evidence type="ECO:0000256" key="3">
    <source>
        <dbReference type="ARBA" id="ARBA00022741"/>
    </source>
</evidence>
<dbReference type="PANTHER" id="PTHR18934:SF99">
    <property type="entry name" value="ATP-DEPENDENT RNA HELICASE DHX37-RELATED"/>
    <property type="match status" value="1"/>
</dbReference>
<keyword evidence="6" id="KW-0067">ATP-binding</keyword>
<dbReference type="Gene3D" id="3.40.50.300">
    <property type="entry name" value="P-loop containing nucleotide triphosphate hydrolases"/>
    <property type="match status" value="3"/>
</dbReference>
<keyword evidence="4" id="KW-0378">Hydrolase</keyword>
<dbReference type="Pfam" id="PF00270">
    <property type="entry name" value="DEAD"/>
    <property type="match status" value="1"/>
</dbReference>
<dbReference type="AlphaFoldDB" id="A0A7G3AT94"/>
<dbReference type="Pfam" id="PF21010">
    <property type="entry name" value="HA2_C"/>
    <property type="match status" value="1"/>
</dbReference>
<evidence type="ECO:0000256" key="1">
    <source>
        <dbReference type="ARBA" id="ARBA00008792"/>
    </source>
</evidence>
<evidence type="ECO:0000259" key="9">
    <source>
        <dbReference type="PROSITE" id="PS51192"/>
    </source>
</evidence>
<dbReference type="GO" id="GO:0016787">
    <property type="term" value="F:hydrolase activity"/>
    <property type="evidence" value="ECO:0007669"/>
    <property type="project" value="UniProtKB-KW"/>
</dbReference>
<dbReference type="EC" id="3.6.4.13" evidence="2"/>
<sequence length="1189" mass="134317">MGKKKFSARRKEDVQYITDNSEVKQIKLDLGDDAGGKGSYDESNALVIPSKKRHTKALFKEKKITRILSKKQRKNLEKIVDKKIKKENRSTLLENLSSVQLPADEVKKFVSITEVQTSGLRKFTLGTDKIQTQDEKGAPQKLSSIAGSRKRKLLEKIAAEESESDEEKDSKKSREMEAKDFYTSSEYESEAEDAKEEKPPEAATPEILHVSHNMSFIVEDMNGELLENVPRNGIQSTESSFTVSNFKIREATTGPAAKPAVYIHLERDPEIQAARLKLPILGEEQVVMEAISENDVVILAGETGSGKTTQVPQFLYEAGFAESKLIGITEPRRVAAISMSKRVAQEMNLSQDIVSYLIRFEGNTTEKTKVKFMTDGVLLKEMERDFELSKYSVIILDEAHERSVYTDILLGLLSRVVPLRRKKGNPLKLVIMSATLRVADFTENEKLFKTTPPVIKVEARQFPVTVHFNRVTESDYVKEAFRKAVKIHSKLPEGGILIFLTGQQEVHHLVKKLRQKFPMNSKTEVEEKVSTEEKVQNTEKQDSDEEFNMETAIRKMRKSRKRFAKELSLPKIDLDTYKLPGDDTEADLIDTEALEGSLSDDEGDPLEEEALEVATTQPLWVLPLYSLLSSGKQERVFQPPPEGTRLCVVATNVAETSLTIPNIKYVIDCGRQKVRLYDPVTGVEAFVVKFTSKASANQRSGRAGRMGPGHCYRLYSSAVYNDEFPDFSVPDILKRPVDDIVLQMKCMGITKVVNFPFPSPPDRTQLEMAEKRLRILGALEDNPEGLKVSKLGETISLFPIAPRYGKMLALSNQYNLMPYTICIVSALSVQQVLLENTASIREDAKLSEDADKWAKRRKVWASTGNFLKLGDPMVLLRATGGAEYAGLENKLPEFCHRNGLRLKAVMEIRKLRVQLTNQLNLSIPNVEACVDPKLDPPTDEQARLLRQILLAGMGDRVARRVPLEDINDPQERTKLKKAYNTPEMVDPVFLNSTSVLAKELPEWVIYQEVYEVTQPTPKMFIRGITEIEPHWLSTYVPTMCNFQEIADEKPRYNAKTGTVVRKMKVTYGRAAWELPEADADMPFGAETCKYFGMFLLSGEVFPSLTKYVPELLSTPSSMIKTYSKIIPRVSSLITALVNRQITSKPKLLSIWKDDPQYLLPEYQNWLPGKFSMEVSNKWPPEETTKEIVL</sequence>
<feature type="region of interest" description="Disordered" evidence="8">
    <location>
        <begin position="521"/>
        <end position="545"/>
    </location>
</feature>
<dbReference type="InterPro" id="IPR056371">
    <property type="entry name" value="DHX37-like_C"/>
</dbReference>
<proteinExistence type="inferred from homology"/>
<dbReference type="SMART" id="SM00490">
    <property type="entry name" value="HELICc"/>
    <property type="match status" value="1"/>
</dbReference>
<dbReference type="GO" id="GO:0003724">
    <property type="term" value="F:RNA helicase activity"/>
    <property type="evidence" value="ECO:0007669"/>
    <property type="project" value="UniProtKB-EC"/>
</dbReference>
<dbReference type="GO" id="GO:0003723">
    <property type="term" value="F:RNA binding"/>
    <property type="evidence" value="ECO:0007669"/>
    <property type="project" value="TreeGrafter"/>
</dbReference>
<feature type="compositionally biased region" description="Basic and acidic residues" evidence="8">
    <location>
        <begin position="523"/>
        <end position="541"/>
    </location>
</feature>
<evidence type="ECO:0000256" key="2">
    <source>
        <dbReference type="ARBA" id="ARBA00012552"/>
    </source>
</evidence>
<dbReference type="PROSITE" id="PS00690">
    <property type="entry name" value="DEAH_ATP_HELICASE"/>
    <property type="match status" value="1"/>
</dbReference>
<feature type="compositionally biased region" description="Basic and acidic residues" evidence="8">
    <location>
        <begin position="168"/>
        <end position="180"/>
    </location>
</feature>
<evidence type="ECO:0000256" key="7">
    <source>
        <dbReference type="ARBA" id="ARBA00047984"/>
    </source>
</evidence>
<dbReference type="SUPFAM" id="SSF52540">
    <property type="entry name" value="P-loop containing nucleoside triphosphate hydrolases"/>
    <property type="match status" value="1"/>
</dbReference>
<feature type="region of interest" description="Disordered" evidence="8">
    <location>
        <begin position="157"/>
        <end position="203"/>
    </location>
</feature>
<organism evidence="11">
    <name type="scientific">Lutzomyia longipalpis</name>
    <name type="common">Sand fly</name>
    <dbReference type="NCBI Taxonomy" id="7200"/>
    <lineage>
        <taxon>Eukaryota</taxon>
        <taxon>Metazoa</taxon>
        <taxon>Ecdysozoa</taxon>
        <taxon>Arthropoda</taxon>
        <taxon>Hexapoda</taxon>
        <taxon>Insecta</taxon>
        <taxon>Pterygota</taxon>
        <taxon>Neoptera</taxon>
        <taxon>Endopterygota</taxon>
        <taxon>Diptera</taxon>
        <taxon>Nematocera</taxon>
        <taxon>Psychodoidea</taxon>
        <taxon>Psychodidae</taxon>
        <taxon>Lutzomyia</taxon>
        <taxon>Lutzomyia</taxon>
    </lineage>
</organism>
<dbReference type="InterPro" id="IPR001650">
    <property type="entry name" value="Helicase_C-like"/>
</dbReference>
<dbReference type="VEuPathDB" id="VectorBase:LLONM1_002756"/>
<protein>
    <recommendedName>
        <fullName evidence="2">RNA helicase</fullName>
        <ecNumber evidence="2">3.6.4.13</ecNumber>
    </recommendedName>
</protein>
<dbReference type="CDD" id="cd18791">
    <property type="entry name" value="SF2_C_RHA"/>
    <property type="match status" value="1"/>
</dbReference>